<dbReference type="InterPro" id="IPR029044">
    <property type="entry name" value="Nucleotide-diphossugar_trans"/>
</dbReference>
<comment type="cofactor">
    <cofactor evidence="1">
        <name>Ca(2+)</name>
        <dbReference type="ChEBI" id="CHEBI:29108"/>
    </cofactor>
</comment>
<dbReference type="GO" id="GO:0003980">
    <property type="term" value="F:UDP-glucose:glycoprotein glucosyltransferase activity"/>
    <property type="evidence" value="ECO:0007669"/>
    <property type="project" value="InterPro"/>
</dbReference>
<keyword evidence="7" id="KW-0256">Endoplasmic reticulum</keyword>
<proteinExistence type="inferred from homology"/>
<dbReference type="STRING" id="2082308.A0A2K1QGU6"/>
<dbReference type="InterPro" id="IPR009448">
    <property type="entry name" value="UDP-g_GGtrans"/>
</dbReference>
<dbReference type="UniPathway" id="UPA00378"/>
<evidence type="ECO:0000259" key="14">
    <source>
        <dbReference type="Pfam" id="PF18404"/>
    </source>
</evidence>
<dbReference type="GO" id="GO:0005788">
    <property type="term" value="C:endoplasmic reticulum lumen"/>
    <property type="evidence" value="ECO:0007669"/>
    <property type="project" value="UniProtKB-SubCell"/>
</dbReference>
<dbReference type="FunFam" id="3.90.550.10:FF:000065">
    <property type="entry name" value="UDP-glucose:glycoprotein glucosyltransferase, putative"/>
    <property type="match status" value="1"/>
</dbReference>
<dbReference type="Proteomes" id="UP000243797">
    <property type="component" value="Unassembled WGS sequence"/>
</dbReference>
<keyword evidence="16" id="KW-1185">Reference proteome</keyword>
<dbReference type="InterPro" id="IPR040693">
    <property type="entry name" value="UGGT_TRXL_1"/>
</dbReference>
<dbReference type="InParanoid" id="A0A2K1QGU6"/>
<evidence type="ECO:0000256" key="7">
    <source>
        <dbReference type="ARBA" id="ARBA00022824"/>
    </source>
</evidence>
<dbReference type="OrthoDB" id="27683at2759"/>
<feature type="domain" description="UGGT thioredoxin-like" evidence="12">
    <location>
        <begin position="410"/>
        <end position="656"/>
    </location>
</feature>
<evidence type="ECO:0000259" key="10">
    <source>
        <dbReference type="Pfam" id="PF18400"/>
    </source>
</evidence>
<comment type="subcellular location">
    <subcellularLocation>
        <location evidence="2">Endoplasmic reticulum lumen</location>
    </subcellularLocation>
</comment>
<feature type="compositionally biased region" description="Basic and acidic residues" evidence="9">
    <location>
        <begin position="1496"/>
        <end position="1516"/>
    </location>
</feature>
<dbReference type="Pfam" id="PF18403">
    <property type="entry name" value="Thioredoxin_15"/>
    <property type="match status" value="1"/>
</dbReference>
<comment type="caution">
    <text evidence="15">The sequence shown here is derived from an EMBL/GenBank/DDBJ whole genome shotgun (WGS) entry which is preliminary data.</text>
</comment>
<dbReference type="InterPro" id="IPR040694">
    <property type="entry name" value="UGGT_TRXL_2"/>
</dbReference>
<dbReference type="SUPFAM" id="SSF53448">
    <property type="entry name" value="Nucleotide-diphospho-sugar transferases"/>
    <property type="match status" value="1"/>
</dbReference>
<accession>A0A2K1QGU6</accession>
<dbReference type="Pfam" id="PF18402">
    <property type="entry name" value="Thioredoxin_14"/>
    <property type="match status" value="1"/>
</dbReference>
<dbReference type="PANTHER" id="PTHR11226:SF0">
    <property type="entry name" value="UDP-GLUCOSE:GLYCOPROTEIN GLUCOSYLTRANSFERASE"/>
    <property type="match status" value="1"/>
</dbReference>
<feature type="domain" description="UGGT thioredoxin-like" evidence="11">
    <location>
        <begin position="269"/>
        <end position="398"/>
    </location>
</feature>
<evidence type="ECO:0000256" key="6">
    <source>
        <dbReference type="ARBA" id="ARBA00022729"/>
    </source>
</evidence>
<dbReference type="Pfam" id="PF18400">
    <property type="entry name" value="Thioredoxin_12"/>
    <property type="match status" value="1"/>
</dbReference>
<evidence type="ECO:0000256" key="8">
    <source>
        <dbReference type="ARBA" id="ARBA00023180"/>
    </source>
</evidence>
<keyword evidence="8" id="KW-0325">Glycoprotein</keyword>
<dbReference type="PANTHER" id="PTHR11226">
    <property type="entry name" value="UDP-GLUCOSE GLYCOPROTEIN:GLUCOSYLTRANSFERASE"/>
    <property type="match status" value="1"/>
</dbReference>
<feature type="domain" description="Glucosyltransferase 24 catalytic" evidence="14">
    <location>
        <begin position="1210"/>
        <end position="1476"/>
    </location>
</feature>
<dbReference type="Pfam" id="PF18404">
    <property type="entry name" value="Glyco_transf_24"/>
    <property type="match status" value="1"/>
</dbReference>
<dbReference type="Gene3D" id="3.90.550.10">
    <property type="entry name" value="Spore Coat Polysaccharide Biosynthesis Protein SpsA, Chain A"/>
    <property type="match status" value="1"/>
</dbReference>
<evidence type="ECO:0000256" key="1">
    <source>
        <dbReference type="ARBA" id="ARBA00001913"/>
    </source>
</evidence>
<dbReference type="Pfam" id="PF06427">
    <property type="entry name" value="UDP-g_GGTase"/>
    <property type="match status" value="1"/>
</dbReference>
<reference evidence="15 16" key="1">
    <citation type="submission" date="2017-06" db="EMBL/GenBank/DDBJ databases">
        <title>Draft genome sequence of a variant of Elsinoe murrayae.</title>
        <authorList>
            <person name="Cheng Q."/>
        </authorList>
    </citation>
    <scope>NUCLEOTIDE SEQUENCE [LARGE SCALE GENOMIC DNA]</scope>
    <source>
        <strain evidence="15 16">CQ-2017a</strain>
    </source>
</reference>
<evidence type="ECO:0000313" key="16">
    <source>
        <dbReference type="Proteomes" id="UP000243797"/>
    </source>
</evidence>
<name>A0A2K1QGU6_9PEZI</name>
<organism evidence="15 16">
    <name type="scientific">Sphaceloma murrayae</name>
    <dbReference type="NCBI Taxonomy" id="2082308"/>
    <lineage>
        <taxon>Eukaryota</taxon>
        <taxon>Fungi</taxon>
        <taxon>Dikarya</taxon>
        <taxon>Ascomycota</taxon>
        <taxon>Pezizomycotina</taxon>
        <taxon>Dothideomycetes</taxon>
        <taxon>Dothideomycetidae</taxon>
        <taxon>Myriangiales</taxon>
        <taxon>Elsinoaceae</taxon>
        <taxon>Sphaceloma</taxon>
    </lineage>
</organism>
<comment type="similarity">
    <text evidence="4">Belongs to the glycosyltransferase 8 family.</text>
</comment>
<evidence type="ECO:0000256" key="2">
    <source>
        <dbReference type="ARBA" id="ARBA00004319"/>
    </source>
</evidence>
<keyword evidence="6" id="KW-0732">Signal</keyword>
<feature type="domain" description="UDP-glucose:glycoprotein glucosyltransferase thioredoxin-like" evidence="13">
    <location>
        <begin position="677"/>
        <end position="867"/>
    </location>
</feature>
<dbReference type="Pfam" id="PF18401">
    <property type="entry name" value="Thioredoxin_13"/>
    <property type="match status" value="1"/>
</dbReference>
<gene>
    <name evidence="15" type="ORF">CAC42_6898</name>
</gene>
<dbReference type="PROSITE" id="PS51257">
    <property type="entry name" value="PROKAR_LIPOPROTEIN"/>
    <property type="match status" value="1"/>
</dbReference>
<dbReference type="EMBL" id="NKHZ01000088">
    <property type="protein sequence ID" value="PNS14385.1"/>
    <property type="molecule type" value="Genomic_DNA"/>
</dbReference>
<dbReference type="GO" id="GO:0051082">
    <property type="term" value="F:unfolded protein binding"/>
    <property type="evidence" value="ECO:0007669"/>
    <property type="project" value="TreeGrafter"/>
</dbReference>
<dbReference type="FunCoup" id="A0A2K1QGU6">
    <property type="interactions" value="455"/>
</dbReference>
<sequence length="1534" mass="170150">MKPLFGGRVGCIIVTGLGLLYSCARASPIVDVSLQASFAAPPLLVELLETAAGENSTAYFPLLDRVAEGHFDAARTDKSLYDVFLKTLTDDGHITDLESLSSFKLALSIHSAAPLVEAHYQYYNTTARRLGNKNCDAWVLYDGRVYCSPDLAVEAEIVSSSSAARSLPFDRILGDINSPPSILYADISSPEFRKFHRTISLTAKSGKTSYRVRHKPPSSGSRKPLGVSGYGVELALKRTDYIVIDDRQAAKNDKHTPAEKGQTVLADDEVADLKPLSSSELAELGMKAASFVMANDDKFATLLKLALDFPKHSSALSSTEVSDEIRNELSANAQSFLPPGYNAMWINGKQIQSRDLDVFSLLEQLRGERKLINSARDLGLTGAQTIGLITHSAVSDPSAAEGGSPDIQRYDWRDDIEGNGVIIWMNDIEKDKRYLDWPDNVQAFLQRMFPGQLPAVRKDLHNVVMPVDFSNKTDVELILENLQNYVKRKVPIRFGLVPIVLTPEAEQSAKVVLSLIDTYGLAAGLHFLELSFASLGKTPKSLTQSHFDEAIKEKPLRKDRNPIDFQQALNDESRLSQLELARSYLKRLGAAGASPPYIANGVPIVRNEEWMAGMSNRVSVDTRLVQQAIYMGKLDDSSYLPSMFLDGASPRRNALIIPEDEKDVKMLTLSEFPEIQDGFIGSIPGLPASEETIETELIQLIVAANFETEEGGALYRETVKFRSEHDNVEVFFVASVPGKQGSFTERLKDALTSRDLNIQVLEGLDWSMQAQNDSPEATVVVQDFWDSAKPVLTALNLPSDASAIVLNGRIVGPISPTATVDADDLDMLLDYERKKRLLPAGKALKALDLLPKVTRPYQFARLSNLVALSQVSDVPEGIFEGPPATRTSMYELLKGEFTGIEVGQSATASVQVIAAIDPASEVAQRWLPVINVLSELAGIHTKLFLNPRERIEELPIKRFYRHVLQSAPSFDGSGALQDQSAHFKGLPADALLTIGMDLPPAWLVSPRDSVHDLDNLRLSSLESNEVKATYQLDHILIEGHSRDTSAGSAPRGAQLILGTGQNERVADTIIMANLGYFQFKANPGFYNLSLQQGRSQEIFNIESAGLAGYKDASGDSATEIALTSFRGTTMFPRLSRHEGMEDEDVLEPSKSALEKTVDSLAGAASNMLNAIGMDKKSAGDWLAKATQKVASLSNGGTSSKDISTLPHADINIFSVASGHLYERMLNIMMLSVMKHTSHTVKFWFIEQFLSPSFKEFLPILAEEYGFRYEMVTYKWPHWLRSQKEKQREIWGYKILFLDVLFPLDLDKVIFVDADQIVRTDMYELVQYDLKGAPYAFTPMCDSRTEMEGFRFWKQGYWKSFLRGLPYHISALYVVDLAKFRQMAAGDRLRQQYHQLSADPESLSNLDQDLPNHMQHVLPIHSLPQEWLWCETWCSDESLGVAKTIDLCNNPQTKEPKLARAKRQVPEWTVYDEEIAAVAKRKKGEDASVPGLGQGKGEQERLQAEEYQKKIDEETAKAKAQQTEGDATDKPRDEL</sequence>
<evidence type="ECO:0000256" key="4">
    <source>
        <dbReference type="ARBA" id="ARBA00006351"/>
    </source>
</evidence>
<dbReference type="InterPro" id="IPR040692">
    <property type="entry name" value="UGGT_TRXL_3"/>
</dbReference>
<dbReference type="GO" id="GO:0036503">
    <property type="term" value="P:ERAD pathway"/>
    <property type="evidence" value="ECO:0007669"/>
    <property type="project" value="TreeGrafter"/>
</dbReference>
<dbReference type="CDD" id="cd06432">
    <property type="entry name" value="GT8_HUGT1_C_like"/>
    <property type="match status" value="1"/>
</dbReference>
<evidence type="ECO:0008006" key="17">
    <source>
        <dbReference type="Google" id="ProtNLM"/>
    </source>
</evidence>
<evidence type="ECO:0000259" key="12">
    <source>
        <dbReference type="Pfam" id="PF18402"/>
    </source>
</evidence>
<feature type="region of interest" description="Disordered" evidence="9">
    <location>
        <begin position="1478"/>
        <end position="1534"/>
    </location>
</feature>
<dbReference type="GO" id="GO:0018279">
    <property type="term" value="P:protein N-linked glycosylation via asparagine"/>
    <property type="evidence" value="ECO:0007669"/>
    <property type="project" value="TreeGrafter"/>
</dbReference>
<evidence type="ECO:0000259" key="11">
    <source>
        <dbReference type="Pfam" id="PF18401"/>
    </source>
</evidence>
<protein>
    <recommendedName>
        <fullName evidence="17">UDP-glucose:glycoprotein glucosyltransferase</fullName>
    </recommendedName>
</protein>
<dbReference type="InterPro" id="IPR040525">
    <property type="entry name" value="UGGT_TRXL_4"/>
</dbReference>
<evidence type="ECO:0000256" key="5">
    <source>
        <dbReference type="ARBA" id="ARBA00022679"/>
    </source>
</evidence>
<keyword evidence="5" id="KW-0808">Transferase</keyword>
<feature type="domain" description="UGGT thioredoxin-like" evidence="10">
    <location>
        <begin position="40"/>
        <end position="222"/>
    </location>
</feature>
<evidence type="ECO:0000256" key="9">
    <source>
        <dbReference type="SAM" id="MobiDB-lite"/>
    </source>
</evidence>
<comment type="pathway">
    <text evidence="3">Protein modification; protein glycosylation.</text>
</comment>
<evidence type="ECO:0000313" key="15">
    <source>
        <dbReference type="EMBL" id="PNS14385.1"/>
    </source>
</evidence>
<dbReference type="InterPro" id="IPR040497">
    <property type="entry name" value="Glyco_transf_24"/>
</dbReference>
<feature type="region of interest" description="Disordered" evidence="9">
    <location>
        <begin position="206"/>
        <end position="225"/>
    </location>
</feature>
<evidence type="ECO:0000259" key="13">
    <source>
        <dbReference type="Pfam" id="PF18403"/>
    </source>
</evidence>
<evidence type="ECO:0000256" key="3">
    <source>
        <dbReference type="ARBA" id="ARBA00004922"/>
    </source>
</evidence>